<feature type="domain" description="Type I restriction enzyme R protein N-terminal" evidence="1">
    <location>
        <begin position="24"/>
        <end position="120"/>
    </location>
</feature>
<sequence>MELSIRLAELQKRTIEHREVLLTEEAAKTALVMPFLQSLGYDVFNPSEVVPEFTADVGTKKGEKVDYAICAGGKVSILIECKPSSVQLNVNHAGQLFRYFSVTDARLAVLTNGVVYHFYSDIERPNKMDDKPFFTFTMDAIKPADIRTLEKFTKAAFDIDKIVQEAGNLKTQSLIRLELEKEFAEPSDEFVRMMAQRVHGGRLTPAIKDGFAKLLAPAIAALIRDFVNERLSSALKASSPVEDLPVGASDDPSDGDGIVTTQEEISGFHIIQAIASRLVDPKRVIVRDAKSYCAILLDDNNRKTVARMHFNGITTKYLGMFAGKDETRHLLSDLTHIYQYSSAIEARLRELDPSIPA</sequence>
<organism evidence="2 3">
    <name type="scientific">Sphingomonas albertensis</name>
    <dbReference type="NCBI Taxonomy" id="2762591"/>
    <lineage>
        <taxon>Bacteria</taxon>
        <taxon>Pseudomonadati</taxon>
        <taxon>Pseudomonadota</taxon>
        <taxon>Alphaproteobacteria</taxon>
        <taxon>Sphingomonadales</taxon>
        <taxon>Sphingomonadaceae</taxon>
        <taxon>Sphingomonas</taxon>
    </lineage>
</organism>
<evidence type="ECO:0000313" key="2">
    <source>
        <dbReference type="EMBL" id="MBC3942087.1"/>
    </source>
</evidence>
<dbReference type="Pfam" id="PF13588">
    <property type="entry name" value="HSDR_N_2"/>
    <property type="match status" value="1"/>
</dbReference>
<keyword evidence="3" id="KW-1185">Reference proteome</keyword>
<dbReference type="InterPro" id="IPR029464">
    <property type="entry name" value="HSDR_N"/>
</dbReference>
<dbReference type="InterPro" id="IPR017035">
    <property type="entry name" value="UCP035009_HsdR_All3000-type"/>
</dbReference>
<protein>
    <submittedName>
        <fullName evidence="2">Type I restriction enzyme HsdR N-terminal domain-containing protein</fullName>
    </submittedName>
</protein>
<accession>A0ABR7ANR3</accession>
<dbReference type="PIRSF" id="PIRSF035009">
    <property type="entry name" value="UCP035009_HSDR_N"/>
    <property type="match status" value="1"/>
</dbReference>
<dbReference type="Proteomes" id="UP000597613">
    <property type="component" value="Unassembled WGS sequence"/>
</dbReference>
<evidence type="ECO:0000313" key="3">
    <source>
        <dbReference type="Proteomes" id="UP000597613"/>
    </source>
</evidence>
<dbReference type="EMBL" id="JACONT010000020">
    <property type="protein sequence ID" value="MBC3942087.1"/>
    <property type="molecule type" value="Genomic_DNA"/>
</dbReference>
<comment type="caution">
    <text evidence="2">The sequence shown here is derived from an EMBL/GenBank/DDBJ whole genome shotgun (WGS) entry which is preliminary data.</text>
</comment>
<proteinExistence type="predicted"/>
<reference evidence="2 3" key="1">
    <citation type="submission" date="2020-08" db="EMBL/GenBank/DDBJ databases">
        <title>Putative novel bacterial strains isolated from necrotic wheat leaf tissues caused by Xanthomonas translucens.</title>
        <authorList>
            <person name="Tambong J.T."/>
        </authorList>
    </citation>
    <scope>NUCLEOTIDE SEQUENCE [LARGE SCALE GENOMIC DNA]</scope>
    <source>
        <strain evidence="3">DOAB 1063</strain>
    </source>
</reference>
<evidence type="ECO:0000259" key="1">
    <source>
        <dbReference type="Pfam" id="PF13588"/>
    </source>
</evidence>
<name>A0ABR7ANR3_9SPHN</name>
<dbReference type="RefSeq" id="WP_187503802.1">
    <property type="nucleotide sequence ID" value="NZ_CP162536.1"/>
</dbReference>
<gene>
    <name evidence="2" type="ORF">H8S47_10400</name>
</gene>